<name>A0A369K7E5_HYPMA</name>
<dbReference type="OrthoDB" id="3068288at2759"/>
<proteinExistence type="predicted"/>
<keyword evidence="2" id="KW-1185">Reference proteome</keyword>
<evidence type="ECO:0000313" key="2">
    <source>
        <dbReference type="Proteomes" id="UP000076154"/>
    </source>
</evidence>
<dbReference type="EMBL" id="LUEZ02000005">
    <property type="protein sequence ID" value="RDB30531.1"/>
    <property type="molecule type" value="Genomic_DNA"/>
</dbReference>
<protein>
    <submittedName>
        <fullName evidence="1">Uncharacterized protein</fullName>
    </submittedName>
</protein>
<gene>
    <name evidence="1" type="ORF">Hypma_007286</name>
</gene>
<dbReference type="Proteomes" id="UP000076154">
    <property type="component" value="Unassembled WGS sequence"/>
</dbReference>
<organism evidence="1 2">
    <name type="scientific">Hypsizygus marmoreus</name>
    <name type="common">White beech mushroom</name>
    <name type="synonym">Agaricus marmoreus</name>
    <dbReference type="NCBI Taxonomy" id="39966"/>
    <lineage>
        <taxon>Eukaryota</taxon>
        <taxon>Fungi</taxon>
        <taxon>Dikarya</taxon>
        <taxon>Basidiomycota</taxon>
        <taxon>Agaricomycotina</taxon>
        <taxon>Agaricomycetes</taxon>
        <taxon>Agaricomycetidae</taxon>
        <taxon>Agaricales</taxon>
        <taxon>Tricholomatineae</taxon>
        <taxon>Lyophyllaceae</taxon>
        <taxon>Hypsizygus</taxon>
    </lineage>
</organism>
<reference evidence="1" key="1">
    <citation type="submission" date="2018-04" db="EMBL/GenBank/DDBJ databases">
        <title>Whole genome sequencing of Hypsizygus marmoreus.</title>
        <authorList>
            <person name="Choi I.-G."/>
            <person name="Min B."/>
            <person name="Kim J.-G."/>
            <person name="Kim S."/>
            <person name="Oh Y.-L."/>
            <person name="Kong W.-S."/>
            <person name="Park H."/>
            <person name="Jeong J."/>
            <person name="Song E.-S."/>
        </authorList>
    </citation>
    <scope>NUCLEOTIDE SEQUENCE [LARGE SCALE GENOMIC DNA]</scope>
    <source>
        <strain evidence="1">51987-8</strain>
    </source>
</reference>
<sequence length="134" mass="15393">MNTIKPLAYVPQLRSKTVPLEILGYPITRKWLLAHAVEHSIFPDNCSSSRRSAARELLRQELPLGPARNVSFAVPFECEEEGNKATCWIIGSNNSPEDLKRALDPVRVEEYRKVLNMKEPPKWYSKGEYESFVF</sequence>
<dbReference type="InParanoid" id="A0A369K7E5"/>
<accession>A0A369K7E5</accession>
<comment type="caution">
    <text evidence="1">The sequence shown here is derived from an EMBL/GenBank/DDBJ whole genome shotgun (WGS) entry which is preliminary data.</text>
</comment>
<dbReference type="AlphaFoldDB" id="A0A369K7E5"/>
<evidence type="ECO:0000313" key="1">
    <source>
        <dbReference type="EMBL" id="RDB30531.1"/>
    </source>
</evidence>